<evidence type="ECO:0000256" key="1">
    <source>
        <dbReference type="SAM" id="MobiDB-lite"/>
    </source>
</evidence>
<dbReference type="Gene3D" id="1.20.58.480">
    <property type="match status" value="1"/>
</dbReference>
<evidence type="ECO:0000313" key="5">
    <source>
        <dbReference type="Proteomes" id="UP000734854"/>
    </source>
</evidence>
<evidence type="ECO:0000259" key="3">
    <source>
        <dbReference type="Pfam" id="PF07231"/>
    </source>
</evidence>
<keyword evidence="5" id="KW-1185">Reference proteome</keyword>
<reference evidence="4 5" key="1">
    <citation type="submission" date="2020-08" db="EMBL/GenBank/DDBJ databases">
        <title>Plant Genome Project.</title>
        <authorList>
            <person name="Zhang R.-G."/>
        </authorList>
    </citation>
    <scope>NUCLEOTIDE SEQUENCE [LARGE SCALE GENOMIC DNA]</scope>
    <source>
        <tissue evidence="4">Rhizome</tissue>
    </source>
</reference>
<dbReference type="GO" id="GO:0006952">
    <property type="term" value="P:defense response"/>
    <property type="evidence" value="ECO:0007669"/>
    <property type="project" value="InterPro"/>
</dbReference>
<dbReference type="PANTHER" id="PTHR34795:SF1">
    <property type="entry name" value="NEMATODE RESISTANCE PROTEIN-LIKE HSPRO1"/>
    <property type="match status" value="1"/>
</dbReference>
<dbReference type="PANTHER" id="PTHR34795">
    <property type="entry name" value="NEMATODE RESISTANCE PROTEIN-LIKE HSPRO1"/>
    <property type="match status" value="1"/>
</dbReference>
<evidence type="ECO:0000259" key="2">
    <source>
        <dbReference type="Pfam" id="PF07014"/>
    </source>
</evidence>
<dbReference type="EMBL" id="JACMSC010000001">
    <property type="protein sequence ID" value="KAG6535562.1"/>
    <property type="molecule type" value="Genomic_DNA"/>
</dbReference>
<feature type="domain" description="Nematode resistance protein-like HSPRO1 N-terminal" evidence="3">
    <location>
        <begin position="20"/>
        <end position="205"/>
    </location>
</feature>
<dbReference type="Pfam" id="PF07231">
    <property type="entry name" value="Hs1pro-1_N"/>
    <property type="match status" value="1"/>
</dbReference>
<dbReference type="SUPFAM" id="SSF140959">
    <property type="entry name" value="Indolic compounds 2,3-dioxygenase-like"/>
    <property type="match status" value="1"/>
</dbReference>
<dbReference type="AlphaFoldDB" id="A0A8J5M7M1"/>
<evidence type="ECO:0008006" key="6">
    <source>
        <dbReference type="Google" id="ProtNLM"/>
    </source>
</evidence>
<dbReference type="InterPro" id="IPR037217">
    <property type="entry name" value="Trp/Indoleamine_2_3_dOase-like"/>
</dbReference>
<name>A0A8J5M7M1_ZINOF</name>
<proteinExistence type="predicted"/>
<gene>
    <name evidence="4" type="ORF">ZIOFF_000584</name>
</gene>
<dbReference type="InterPro" id="IPR009743">
    <property type="entry name" value="Hs1pro-1_C"/>
</dbReference>
<dbReference type="GO" id="GO:0020037">
    <property type="term" value="F:heme binding"/>
    <property type="evidence" value="ECO:0007669"/>
    <property type="project" value="InterPro"/>
</dbReference>
<organism evidence="4 5">
    <name type="scientific">Zingiber officinale</name>
    <name type="common">Ginger</name>
    <name type="synonym">Amomum zingiber</name>
    <dbReference type="NCBI Taxonomy" id="94328"/>
    <lineage>
        <taxon>Eukaryota</taxon>
        <taxon>Viridiplantae</taxon>
        <taxon>Streptophyta</taxon>
        <taxon>Embryophyta</taxon>
        <taxon>Tracheophyta</taxon>
        <taxon>Spermatophyta</taxon>
        <taxon>Magnoliopsida</taxon>
        <taxon>Liliopsida</taxon>
        <taxon>Zingiberales</taxon>
        <taxon>Zingiberaceae</taxon>
        <taxon>Zingiber</taxon>
    </lineage>
</organism>
<dbReference type="InterPro" id="IPR009869">
    <property type="entry name" value="HSPRO1_N"/>
</dbReference>
<evidence type="ECO:0000313" key="4">
    <source>
        <dbReference type="EMBL" id="KAG6535562.1"/>
    </source>
</evidence>
<dbReference type="InterPro" id="IPR038759">
    <property type="entry name" value="HSPRO1/HSPRO2"/>
</dbReference>
<protein>
    <recommendedName>
        <fullName evidence="6">Nematode resistance protein-like HSPRO2</fullName>
    </recommendedName>
</protein>
<dbReference type="Pfam" id="PF07014">
    <property type="entry name" value="Hs1pro-1_C"/>
    <property type="match status" value="1"/>
</dbReference>
<dbReference type="GO" id="GO:0019441">
    <property type="term" value="P:L-tryptophan catabolic process to kynurenine"/>
    <property type="evidence" value="ECO:0007669"/>
    <property type="project" value="InterPro"/>
</dbReference>
<dbReference type="Proteomes" id="UP000734854">
    <property type="component" value="Unassembled WGS sequence"/>
</dbReference>
<feature type="compositionally biased region" description="Polar residues" evidence="1">
    <location>
        <begin position="33"/>
        <end position="47"/>
    </location>
</feature>
<feature type="region of interest" description="Disordered" evidence="1">
    <location>
        <begin position="26"/>
        <end position="48"/>
    </location>
</feature>
<accession>A0A8J5M7M1</accession>
<sequence length="480" mass="52707">MSAIFDLSPPPSSEIPRIIDMAASKISARSPAASDQNSFPSTSSSAPQPECDAFATAAYQRYIRLPELAKLAGSRKFPQWRNESVLKPALQGLEITFRFVSISLSDTRPYANHREWKRRLESIASREIELIAALCEEEGGAGAPIADLSSCAGVLSRGYSSQEVWKVPGAAASVVARTSEASLLPRLAAWEKSEDAAAKILFQIESQMQRCAFTLGLGEPNLAGKPTLEYDLVVRPFDLHALKRCSKAHQEDQVLCTIHQILESWLSAARELVARVEQRIESEEWAAAAGDCWLIERVWKLLSEVGDLHFLMDPDDFLRIKSQLGIKAASGGGESICFLSETLIHVTGACKELRRSVPRILGVEADPNGGPRVQNAAMLLFHSRRRGEGDEMGKVELLQAMQAVEAASKRFFFAYRQVAAAVMGSLEVSGNRAAYVPAEALDSLTQMFLEPPYYPSLDAAKTFLGEYWQRSDLGATKANW</sequence>
<feature type="domain" description="Hs1pro-1 C-terminal" evidence="2">
    <location>
        <begin position="208"/>
        <end position="469"/>
    </location>
</feature>
<comment type="caution">
    <text evidence="4">The sequence shown here is derived from an EMBL/GenBank/DDBJ whole genome shotgun (WGS) entry which is preliminary data.</text>
</comment>
<dbReference type="GO" id="GO:0046872">
    <property type="term" value="F:metal ion binding"/>
    <property type="evidence" value="ECO:0007669"/>
    <property type="project" value="InterPro"/>
</dbReference>